<sequence length="186" mass="20844">MVSKTPFNKIEFTYTSWKPLVFTRSSRKSTGFTYLELVLVMAVMATVMITAVAVYNPVEGRAKARDNKRINDAFVLERIVTEFHLDTGSYPDIPDTLRTSNTLPVGTSISLDSSAAGWINQDLRNYSTFLPLDPLNDATNHYSYIHNGTTYEINVRMERALSEMANDGGNDVNMYEIGTDLNLISP</sequence>
<protein>
    <recommendedName>
        <fullName evidence="4">Type II secretion system protein GspG C-terminal domain-containing protein</fullName>
    </recommendedName>
</protein>
<evidence type="ECO:0000313" key="3">
    <source>
        <dbReference type="Proteomes" id="UP000179113"/>
    </source>
</evidence>
<keyword evidence="1" id="KW-1133">Transmembrane helix</keyword>
<evidence type="ECO:0000256" key="1">
    <source>
        <dbReference type="SAM" id="Phobius"/>
    </source>
</evidence>
<dbReference type="Proteomes" id="UP000179113">
    <property type="component" value="Unassembled WGS sequence"/>
</dbReference>
<organism evidence="2 3">
    <name type="scientific">candidate division WWE3 bacterium RIFOXYC1_FULL_39_7</name>
    <dbReference type="NCBI Taxonomy" id="1802643"/>
    <lineage>
        <taxon>Bacteria</taxon>
        <taxon>Katanobacteria</taxon>
    </lineage>
</organism>
<feature type="transmembrane region" description="Helical" evidence="1">
    <location>
        <begin position="32"/>
        <end position="55"/>
    </location>
</feature>
<proteinExistence type="predicted"/>
<gene>
    <name evidence="2" type="ORF">A2415_01950</name>
</gene>
<dbReference type="AlphaFoldDB" id="A0A1F4WH52"/>
<dbReference type="Gene3D" id="3.30.700.10">
    <property type="entry name" value="Glycoprotein, Type 4 Pilin"/>
    <property type="match status" value="1"/>
</dbReference>
<keyword evidence="1" id="KW-0812">Transmembrane</keyword>
<accession>A0A1F4WH52</accession>
<reference evidence="2 3" key="1">
    <citation type="journal article" date="2016" name="Nat. Commun.">
        <title>Thousands of microbial genomes shed light on interconnected biogeochemical processes in an aquifer system.</title>
        <authorList>
            <person name="Anantharaman K."/>
            <person name="Brown C.T."/>
            <person name="Hug L.A."/>
            <person name="Sharon I."/>
            <person name="Castelle C.J."/>
            <person name="Probst A.J."/>
            <person name="Thomas B.C."/>
            <person name="Singh A."/>
            <person name="Wilkins M.J."/>
            <person name="Karaoz U."/>
            <person name="Brodie E.L."/>
            <person name="Williams K.H."/>
            <person name="Hubbard S.S."/>
            <person name="Banfield J.F."/>
        </authorList>
    </citation>
    <scope>NUCLEOTIDE SEQUENCE [LARGE SCALE GENOMIC DNA]</scope>
</reference>
<comment type="caution">
    <text evidence="2">The sequence shown here is derived from an EMBL/GenBank/DDBJ whole genome shotgun (WGS) entry which is preliminary data.</text>
</comment>
<keyword evidence="1" id="KW-0472">Membrane</keyword>
<dbReference type="SUPFAM" id="SSF54523">
    <property type="entry name" value="Pili subunits"/>
    <property type="match status" value="1"/>
</dbReference>
<dbReference type="EMBL" id="MEWA01000033">
    <property type="protein sequence ID" value="OGC68696.1"/>
    <property type="molecule type" value="Genomic_DNA"/>
</dbReference>
<dbReference type="InterPro" id="IPR045584">
    <property type="entry name" value="Pilin-like"/>
</dbReference>
<evidence type="ECO:0008006" key="4">
    <source>
        <dbReference type="Google" id="ProtNLM"/>
    </source>
</evidence>
<name>A0A1F4WH52_UNCKA</name>
<evidence type="ECO:0000313" key="2">
    <source>
        <dbReference type="EMBL" id="OGC68696.1"/>
    </source>
</evidence>